<dbReference type="PATRIC" id="fig|1435988.3.peg.3375"/>
<reference evidence="11" key="1">
    <citation type="journal article" date="2007" name="J. Bacteriol.">
        <title>A horizontal gene transfer event defines two distinct groups within Burkholderia pseudomallei that have dissimilar geographic distributions.</title>
        <authorList>
            <person name="Tuanyok A."/>
            <person name="Auerbach R.K."/>
            <person name="Brettin T.S."/>
            <person name="Bruce D.C."/>
            <person name="Munk A.C."/>
            <person name="Detter J.C."/>
            <person name="Pearson T."/>
            <person name="Hornstra H."/>
            <person name="Sermswan R.W."/>
            <person name="Wuthiekanun V."/>
            <person name="Peacock S.J."/>
            <person name="Currie B.J."/>
            <person name="Keim P."/>
            <person name="Wagner D.M."/>
        </authorList>
    </citation>
    <scope>NUCLEOTIDE SEQUENCE</scope>
    <source>
        <strain evidence="11">305</strain>
    </source>
</reference>
<keyword evidence="5" id="KW-0805">Transcription regulation</keyword>
<dbReference type="EMBL" id="EF377328">
    <property type="protein sequence ID" value="ABN48699.1"/>
    <property type="molecule type" value="Genomic_DNA"/>
</dbReference>
<sequence>MRLFSTKYGVPAQRSNGASRASTTTHEGGARGAAAGDAGLEVELLRPAREVLRELPDFDAARVAALRAALQEGRLPFDAGKLAGLIQRFHGAKE</sequence>
<dbReference type="InterPro" id="IPR035890">
    <property type="entry name" value="Anti-sigma-28_factor_FlgM_sf"/>
</dbReference>
<name>A3FIL6_BURPE</name>
<evidence type="ECO:0000259" key="10">
    <source>
        <dbReference type="Pfam" id="PF04316"/>
    </source>
</evidence>
<dbReference type="RefSeq" id="WP_009974838.1">
    <property type="nucleotide sequence ID" value="NZ_CAUYGW010000007.1"/>
</dbReference>
<gene>
    <name evidence="12" type="primary">flgM</name>
    <name evidence="11" type="ORF">btfc-orf39</name>
    <name evidence="12" type="ORF">Y036_4965</name>
</gene>
<dbReference type="NCBIfam" id="TIGR03824">
    <property type="entry name" value="FlgM_jcvi"/>
    <property type="match status" value="1"/>
</dbReference>
<evidence type="ECO:0000256" key="5">
    <source>
        <dbReference type="ARBA" id="ARBA00023015"/>
    </source>
</evidence>
<feature type="domain" description="Anti-sigma-28 factor FlgM C-terminal" evidence="10">
    <location>
        <begin position="46"/>
        <end position="84"/>
    </location>
</feature>
<evidence type="ECO:0000256" key="3">
    <source>
        <dbReference type="ARBA" id="ARBA00022491"/>
    </source>
</evidence>
<proteinExistence type="inferred from homology"/>
<dbReference type="AlphaFoldDB" id="A3FIL6"/>
<feature type="compositionally biased region" description="Polar residues" evidence="9">
    <location>
        <begin position="13"/>
        <end position="26"/>
    </location>
</feature>
<protein>
    <recommendedName>
        <fullName evidence="2">Negative regulator of flagellin synthesis</fullName>
    </recommendedName>
    <alternativeName>
        <fullName evidence="8">Anti-sigma-28 factor</fullName>
    </alternativeName>
</protein>
<dbReference type="InterPro" id="IPR031316">
    <property type="entry name" value="FlgM_C"/>
</dbReference>
<evidence type="ECO:0000256" key="9">
    <source>
        <dbReference type="SAM" id="MobiDB-lite"/>
    </source>
</evidence>
<organism evidence="11">
    <name type="scientific">Burkholderia pseudomallei</name>
    <name type="common">Pseudomonas pseudomallei</name>
    <dbReference type="NCBI Taxonomy" id="28450"/>
    <lineage>
        <taxon>Bacteria</taxon>
        <taxon>Pseudomonadati</taxon>
        <taxon>Pseudomonadota</taxon>
        <taxon>Betaproteobacteria</taxon>
        <taxon>Burkholderiales</taxon>
        <taxon>Burkholderiaceae</taxon>
        <taxon>Burkholderia</taxon>
        <taxon>pseudomallei group</taxon>
    </lineage>
</organism>
<keyword evidence="6" id="KW-0804">Transcription</keyword>
<evidence type="ECO:0000256" key="7">
    <source>
        <dbReference type="ARBA" id="ARBA00024739"/>
    </source>
</evidence>
<evidence type="ECO:0000256" key="6">
    <source>
        <dbReference type="ARBA" id="ARBA00023163"/>
    </source>
</evidence>
<evidence type="ECO:0000313" key="11">
    <source>
        <dbReference type="EMBL" id="ABN48699.1"/>
    </source>
</evidence>
<reference evidence="12 13" key="2">
    <citation type="submission" date="2014-08" db="EMBL/GenBank/DDBJ databases">
        <authorList>
            <person name="Bunnell A."/>
            <person name="Chain P.S."/>
            <person name="Chertkov O."/>
            <person name="Currie B.J."/>
            <person name="Daligault H.E."/>
            <person name="Davenport K.W."/>
            <person name="Davis C."/>
            <person name="Gleasner C.D."/>
            <person name="Johnson S.L."/>
            <person name="Kaestli M."/>
            <person name="Koren S."/>
            <person name="Kunde Y.A."/>
            <person name="Mayo M."/>
            <person name="McMurry K.K."/>
            <person name="Price E.P."/>
            <person name="Reitenga K.G."/>
            <person name="Robison R."/>
            <person name="Rosovitz M.J."/>
            <person name="Sarovich D.S."/>
            <person name="Teshima H."/>
        </authorList>
    </citation>
    <scope>NUCLEOTIDE SEQUENCE [LARGE SCALE GENOMIC DNA]</scope>
    <source>
        <strain evidence="12 13">MSHR44</strain>
    </source>
</reference>
<keyword evidence="12" id="KW-0966">Cell projection</keyword>
<keyword evidence="3" id="KW-0678">Repressor</keyword>
<dbReference type="Proteomes" id="UP000030475">
    <property type="component" value="Unassembled WGS sequence"/>
</dbReference>
<dbReference type="EMBL" id="JQIM01000009">
    <property type="protein sequence ID" value="KGX11672.1"/>
    <property type="molecule type" value="Genomic_DNA"/>
</dbReference>
<dbReference type="GO" id="GO:0045892">
    <property type="term" value="P:negative regulation of DNA-templated transcription"/>
    <property type="evidence" value="ECO:0007669"/>
    <property type="project" value="InterPro"/>
</dbReference>
<feature type="region of interest" description="Disordered" evidence="9">
    <location>
        <begin position="1"/>
        <end position="35"/>
    </location>
</feature>
<dbReference type="Pfam" id="PF04316">
    <property type="entry name" value="FlgM"/>
    <property type="match status" value="1"/>
</dbReference>
<evidence type="ECO:0000313" key="12">
    <source>
        <dbReference type="EMBL" id="KGX11672.1"/>
    </source>
</evidence>
<accession>A3FIL6</accession>
<dbReference type="GO" id="GO:0044781">
    <property type="term" value="P:bacterial-type flagellum organization"/>
    <property type="evidence" value="ECO:0007669"/>
    <property type="project" value="UniProtKB-KW"/>
</dbReference>
<evidence type="ECO:0000256" key="2">
    <source>
        <dbReference type="ARBA" id="ARBA00017823"/>
    </source>
</evidence>
<evidence type="ECO:0000313" key="13">
    <source>
        <dbReference type="Proteomes" id="UP000030475"/>
    </source>
</evidence>
<keyword evidence="12" id="KW-0282">Flagellum</keyword>
<evidence type="ECO:0000256" key="8">
    <source>
        <dbReference type="ARBA" id="ARBA00030117"/>
    </source>
</evidence>
<keyword evidence="4" id="KW-1005">Bacterial flagellum biogenesis</keyword>
<comment type="similarity">
    <text evidence="1">Belongs to the FlgM family.</text>
</comment>
<evidence type="ECO:0000256" key="1">
    <source>
        <dbReference type="ARBA" id="ARBA00005322"/>
    </source>
</evidence>
<comment type="function">
    <text evidence="7">Responsible for the coupling of flagellin expression to flagellar assembly by preventing expression of the flagellin genes when a component of the middle class of proteins is defective. It negatively regulates flagellar genes by inhibiting the activity of FliA by directly binding to FliA.</text>
</comment>
<dbReference type="SUPFAM" id="SSF101498">
    <property type="entry name" value="Anti-sigma factor FlgM"/>
    <property type="match status" value="1"/>
</dbReference>
<keyword evidence="12" id="KW-0969">Cilium</keyword>
<evidence type="ECO:0000256" key="4">
    <source>
        <dbReference type="ARBA" id="ARBA00022795"/>
    </source>
</evidence>
<dbReference type="InterPro" id="IPR007412">
    <property type="entry name" value="FlgM"/>
</dbReference>